<keyword evidence="7" id="KW-1185">Reference proteome</keyword>
<feature type="domain" description="PHD-type" evidence="5">
    <location>
        <begin position="48"/>
        <end position="115"/>
    </location>
</feature>
<dbReference type="PROSITE" id="PS50016">
    <property type="entry name" value="ZF_PHD_2"/>
    <property type="match status" value="1"/>
</dbReference>
<dbReference type="PANTHER" id="PTHR34451">
    <property type="entry name" value="PHD FINGER FAMILY PROTEIN"/>
    <property type="match status" value="1"/>
</dbReference>
<gene>
    <name evidence="6" type="ORF">PSON_ATCC_30995.1.T0220073</name>
</gene>
<dbReference type="EMBL" id="CAJJDN010000022">
    <property type="protein sequence ID" value="CAD8066772.1"/>
    <property type="molecule type" value="Genomic_DNA"/>
</dbReference>
<organism evidence="6 7">
    <name type="scientific">Paramecium sonneborni</name>
    <dbReference type="NCBI Taxonomy" id="65129"/>
    <lineage>
        <taxon>Eukaryota</taxon>
        <taxon>Sar</taxon>
        <taxon>Alveolata</taxon>
        <taxon>Ciliophora</taxon>
        <taxon>Intramacronucleata</taxon>
        <taxon>Oligohymenophorea</taxon>
        <taxon>Peniculida</taxon>
        <taxon>Parameciidae</taxon>
        <taxon>Paramecium</taxon>
    </lineage>
</organism>
<dbReference type="Proteomes" id="UP000692954">
    <property type="component" value="Unassembled WGS sequence"/>
</dbReference>
<keyword evidence="3" id="KW-0862">Zinc</keyword>
<evidence type="ECO:0000313" key="7">
    <source>
        <dbReference type="Proteomes" id="UP000692954"/>
    </source>
</evidence>
<evidence type="ECO:0000259" key="5">
    <source>
        <dbReference type="PROSITE" id="PS50016"/>
    </source>
</evidence>
<dbReference type="InterPro" id="IPR019786">
    <property type="entry name" value="Zinc_finger_PHD-type_CS"/>
</dbReference>
<keyword evidence="1" id="KW-0479">Metal-binding</keyword>
<keyword evidence="2 4" id="KW-0863">Zinc-finger</keyword>
<dbReference type="InterPro" id="IPR019787">
    <property type="entry name" value="Znf_PHD-finger"/>
</dbReference>
<dbReference type="InterPro" id="IPR001965">
    <property type="entry name" value="Znf_PHD"/>
</dbReference>
<evidence type="ECO:0000256" key="3">
    <source>
        <dbReference type="ARBA" id="ARBA00022833"/>
    </source>
</evidence>
<sequence length="197" mass="23506">MIDDQDKQQQDDCINQYCQNDSTQVWPAKFSNQTLFFCQECLNLYNQKKCCYFCAQVYSDNNQNFLDGQKWIGCDQEGCEKWTHSQCEQKNEISEIDIFIEDSKYKYICPWCRIEDQKQRFSKGPYQMMNKKTIKYLDKLNRRQSNINGDQFYYCPSASNKQSSLEELLKKNGGFYQQATQEEIQVDLQKMMSLMNQ</sequence>
<protein>
    <recommendedName>
        <fullName evidence="5">PHD-type domain-containing protein</fullName>
    </recommendedName>
</protein>
<dbReference type="GO" id="GO:0008270">
    <property type="term" value="F:zinc ion binding"/>
    <property type="evidence" value="ECO:0007669"/>
    <property type="project" value="UniProtKB-KW"/>
</dbReference>
<evidence type="ECO:0000313" key="6">
    <source>
        <dbReference type="EMBL" id="CAD8066772.1"/>
    </source>
</evidence>
<dbReference type="AlphaFoldDB" id="A0A8S1LKJ7"/>
<reference evidence="6" key="1">
    <citation type="submission" date="2021-01" db="EMBL/GenBank/DDBJ databases">
        <authorList>
            <consortium name="Genoscope - CEA"/>
            <person name="William W."/>
        </authorList>
    </citation>
    <scope>NUCLEOTIDE SEQUENCE</scope>
</reference>
<dbReference type="PROSITE" id="PS01359">
    <property type="entry name" value="ZF_PHD_1"/>
    <property type="match status" value="1"/>
</dbReference>
<evidence type="ECO:0000256" key="2">
    <source>
        <dbReference type="ARBA" id="ARBA00022771"/>
    </source>
</evidence>
<dbReference type="SMART" id="SM00249">
    <property type="entry name" value="PHD"/>
    <property type="match status" value="1"/>
</dbReference>
<proteinExistence type="predicted"/>
<dbReference type="PANTHER" id="PTHR34451:SF7">
    <property type="entry name" value="PHD FINGER FAMILY PROTEIN"/>
    <property type="match status" value="1"/>
</dbReference>
<evidence type="ECO:0000256" key="1">
    <source>
        <dbReference type="ARBA" id="ARBA00022723"/>
    </source>
</evidence>
<comment type="caution">
    <text evidence="6">The sequence shown here is derived from an EMBL/GenBank/DDBJ whole genome shotgun (WGS) entry which is preliminary data.</text>
</comment>
<accession>A0A8S1LKJ7</accession>
<name>A0A8S1LKJ7_9CILI</name>
<evidence type="ECO:0000256" key="4">
    <source>
        <dbReference type="PROSITE-ProRule" id="PRU00146"/>
    </source>
</evidence>
<dbReference type="OrthoDB" id="291771at2759"/>